<evidence type="ECO:0000313" key="2">
    <source>
        <dbReference type="Proteomes" id="UP000194546"/>
    </source>
</evidence>
<dbReference type="Proteomes" id="UP000194546">
    <property type="component" value="Unassembled WGS sequence"/>
</dbReference>
<dbReference type="Pfam" id="PF06041">
    <property type="entry name" value="DUF924"/>
    <property type="match status" value="1"/>
</dbReference>
<dbReference type="RefSeq" id="WP_086382111.1">
    <property type="nucleotide sequence ID" value="NZ_NBTY01000100.1"/>
</dbReference>
<protein>
    <submittedName>
        <fullName evidence="1">Putative transmembrane protein</fullName>
    </submittedName>
</protein>
<dbReference type="InterPro" id="IPR011990">
    <property type="entry name" value="TPR-like_helical_dom_sf"/>
</dbReference>
<evidence type="ECO:0000313" key="1">
    <source>
        <dbReference type="EMBL" id="OTP73447.1"/>
    </source>
</evidence>
<gene>
    <name evidence="1" type="ORF">PAMC26510_19420</name>
</gene>
<sequence>MSTLDPDAQAVLDAWFGTPDSPEFGHARRQWFKKSPAFDASLRERFGQMLESALRGELASWQATPPGALALIVMLDQFTRNCFRGTQRAFSGDMMALKLARELVDTGKERSLPTPCHRMFVAMPFEHDENLESQREAVRLHQILFDETRDKDIESGLKYAILHAEVIEKFGRFPHRNAILGRESTAEELEWLKMNRGF</sequence>
<dbReference type="Gene3D" id="1.25.40.10">
    <property type="entry name" value="Tetratricopeptide repeat domain"/>
    <property type="match status" value="1"/>
</dbReference>
<dbReference type="SUPFAM" id="SSF48452">
    <property type="entry name" value="TPR-like"/>
    <property type="match status" value="1"/>
</dbReference>
<reference evidence="1 2" key="1">
    <citation type="submission" date="2017-03" db="EMBL/GenBank/DDBJ databases">
        <title>Genome analysis of strain PAMC 26510.</title>
        <authorList>
            <person name="Oh H.-M."/>
            <person name="Yang J.-A."/>
        </authorList>
    </citation>
    <scope>NUCLEOTIDE SEQUENCE [LARGE SCALE GENOMIC DNA]</scope>
    <source>
        <strain evidence="1 2">PAMC 26510</strain>
    </source>
</reference>
<organism evidence="1 2">
    <name type="scientific">Caballeronia sordidicola</name>
    <name type="common">Burkholderia sordidicola</name>
    <dbReference type="NCBI Taxonomy" id="196367"/>
    <lineage>
        <taxon>Bacteria</taxon>
        <taxon>Pseudomonadati</taxon>
        <taxon>Pseudomonadota</taxon>
        <taxon>Betaproteobacteria</taxon>
        <taxon>Burkholderiales</taxon>
        <taxon>Burkholderiaceae</taxon>
        <taxon>Caballeronia</taxon>
    </lineage>
</organism>
<dbReference type="InterPro" id="IPR010323">
    <property type="entry name" value="DUF924"/>
</dbReference>
<keyword evidence="1" id="KW-0472">Membrane</keyword>
<keyword evidence="1" id="KW-0812">Transmembrane</keyword>
<dbReference type="AlphaFoldDB" id="A0A242MQ55"/>
<proteinExistence type="predicted"/>
<name>A0A242MQ55_CABSO</name>
<comment type="caution">
    <text evidence="1">The sequence shown here is derived from an EMBL/GenBank/DDBJ whole genome shotgun (WGS) entry which is preliminary data.</text>
</comment>
<accession>A0A242MQ55</accession>
<dbReference type="EMBL" id="NBTY01000100">
    <property type="protein sequence ID" value="OTP73447.1"/>
    <property type="molecule type" value="Genomic_DNA"/>
</dbReference>
<dbReference type="Gene3D" id="1.20.58.320">
    <property type="entry name" value="TPR-like"/>
    <property type="match status" value="1"/>
</dbReference>